<organism evidence="1 2">
    <name type="scientific">Labilithrix luteola</name>
    <dbReference type="NCBI Taxonomy" id="1391654"/>
    <lineage>
        <taxon>Bacteria</taxon>
        <taxon>Pseudomonadati</taxon>
        <taxon>Myxococcota</taxon>
        <taxon>Polyangia</taxon>
        <taxon>Polyangiales</taxon>
        <taxon>Labilitrichaceae</taxon>
        <taxon>Labilithrix</taxon>
    </lineage>
</organism>
<dbReference type="STRING" id="1391654.AKJ09_06674"/>
<reference evidence="1 2" key="1">
    <citation type="submission" date="2015-08" db="EMBL/GenBank/DDBJ databases">
        <authorList>
            <person name="Babu N.S."/>
            <person name="Beckwith C.J."/>
            <person name="Beseler K.G."/>
            <person name="Brison A."/>
            <person name="Carone J.V."/>
            <person name="Caskin T.P."/>
            <person name="Diamond M."/>
            <person name="Durham M.E."/>
            <person name="Foxe J.M."/>
            <person name="Go M."/>
            <person name="Henderson B.A."/>
            <person name="Jones I.B."/>
            <person name="McGettigan J.A."/>
            <person name="Micheletti S.J."/>
            <person name="Nasrallah M.E."/>
            <person name="Ortiz D."/>
            <person name="Piller C.R."/>
            <person name="Privatt S.R."/>
            <person name="Schneider S.L."/>
            <person name="Sharp S."/>
            <person name="Smith T.C."/>
            <person name="Stanton J.D."/>
            <person name="Ullery H.E."/>
            <person name="Wilson R.J."/>
            <person name="Serrano M.G."/>
            <person name="Buck G."/>
            <person name="Lee V."/>
            <person name="Wang Y."/>
            <person name="Carvalho R."/>
            <person name="Voegtly L."/>
            <person name="Shi R."/>
            <person name="Duckworth R."/>
            <person name="Johnson A."/>
            <person name="Loviza R."/>
            <person name="Walstead R."/>
            <person name="Shah Z."/>
            <person name="Kiflezghi M."/>
            <person name="Wade K."/>
            <person name="Ball S.L."/>
            <person name="Bradley K.W."/>
            <person name="Asai D.J."/>
            <person name="Bowman C.A."/>
            <person name="Russell D.A."/>
            <person name="Pope W.H."/>
            <person name="Jacobs-Sera D."/>
            <person name="Hendrix R.W."/>
            <person name="Hatfull G.F."/>
        </authorList>
    </citation>
    <scope>NUCLEOTIDE SEQUENCE [LARGE SCALE GENOMIC DNA]</scope>
    <source>
        <strain evidence="1 2">DSM 27648</strain>
    </source>
</reference>
<dbReference type="Proteomes" id="UP000064967">
    <property type="component" value="Chromosome"/>
</dbReference>
<accession>A0A0K1Q2H1</accession>
<dbReference type="KEGG" id="llu:AKJ09_06674"/>
<keyword evidence="2" id="KW-1185">Reference proteome</keyword>
<evidence type="ECO:0000313" key="2">
    <source>
        <dbReference type="Proteomes" id="UP000064967"/>
    </source>
</evidence>
<name>A0A0K1Q2H1_9BACT</name>
<protein>
    <submittedName>
        <fullName evidence="1">Uncharacterized protein</fullName>
    </submittedName>
</protein>
<evidence type="ECO:0000313" key="1">
    <source>
        <dbReference type="EMBL" id="AKV00011.1"/>
    </source>
</evidence>
<dbReference type="EMBL" id="CP012333">
    <property type="protein sequence ID" value="AKV00011.1"/>
    <property type="molecule type" value="Genomic_DNA"/>
</dbReference>
<sequence length="258" mass="27118">MIGATATLVACSSGTTTSNGSTALQACSPLVGEDTPIALSNVFAAGRSTDGTIYVIDRANDYRAFVSDGSTLQRKKVAGSGEGLGWLVASISDGPKDFNLVVASPGGTATRMGLLEGKLTSKDIDANTAGETLTLVDPSAYASLAVHNLAPNVVVEVDATTDDGHHLVLMRPDVDWAEKDPRFFYGTPDNMVERVIMNMSRGSSIWLMVDIDGAVSDIVFPSPMLANNATPTMKSGGTTHTLTYRDSSLGKGLNYYCR</sequence>
<proteinExistence type="predicted"/>
<gene>
    <name evidence="1" type="ORF">AKJ09_06674</name>
</gene>
<dbReference type="AlphaFoldDB" id="A0A0K1Q2H1"/>